<dbReference type="Gene3D" id="1.10.10.60">
    <property type="entry name" value="Homeodomain-like"/>
    <property type="match status" value="1"/>
</dbReference>
<dbReference type="SUPFAM" id="SSF46689">
    <property type="entry name" value="Homeodomain-like"/>
    <property type="match status" value="2"/>
</dbReference>
<dbReference type="PANTHER" id="PTHR46796">
    <property type="entry name" value="HTH-TYPE TRANSCRIPTIONAL ACTIVATOR RHAS-RELATED"/>
    <property type="match status" value="1"/>
</dbReference>
<gene>
    <name evidence="4" type="ORF">CCAX7_58210</name>
</gene>
<dbReference type="InterPro" id="IPR050204">
    <property type="entry name" value="AraC_XylS_family_regulators"/>
</dbReference>
<evidence type="ECO:0000256" key="2">
    <source>
        <dbReference type="ARBA" id="ARBA00023125"/>
    </source>
</evidence>
<dbReference type="InterPro" id="IPR009057">
    <property type="entry name" value="Homeodomain-like_sf"/>
</dbReference>
<evidence type="ECO:0000256" key="1">
    <source>
        <dbReference type="ARBA" id="ARBA00023015"/>
    </source>
</evidence>
<name>A0A402D059_9BACT</name>
<dbReference type="InterPro" id="IPR018062">
    <property type="entry name" value="HTH_AraC-typ_CS"/>
</dbReference>
<proteinExistence type="predicted"/>
<evidence type="ECO:0000313" key="5">
    <source>
        <dbReference type="Proteomes" id="UP000287394"/>
    </source>
</evidence>
<dbReference type="Proteomes" id="UP000287394">
    <property type="component" value="Chromosome"/>
</dbReference>
<evidence type="ECO:0000313" key="4">
    <source>
        <dbReference type="EMBL" id="BDI33770.1"/>
    </source>
</evidence>
<accession>A0A402D059</accession>
<dbReference type="InterPro" id="IPR018060">
    <property type="entry name" value="HTH_AraC"/>
</dbReference>
<sequence>MTSEIAWDVSEPLIAHAPLEAKPRLMQTGPATYGRNPVERYFLSELWQLHLYHHHGEVRLRHEELWSGTEIVCPIRPGAVSLLPPDTHSEYRLDRPGGYYYAHLAFEGTRGAGVPVMQYLDHERVGVEGLFEEAIGLFESRVWRAEMKIWELVCRLSERVATGSAEAAGGHPAVARAQQFIALRLDQPISVEEIARESGVSHVHLNRLFHAELGAPVKSYLTERRMSRARYLLTHSQQSIKSIAADVGIPDLHLFNKVVRRHLGAPPTGVRAADVSERFPAGK</sequence>
<organism evidence="4 5">
    <name type="scientific">Capsulimonas corticalis</name>
    <dbReference type="NCBI Taxonomy" id="2219043"/>
    <lineage>
        <taxon>Bacteria</taxon>
        <taxon>Bacillati</taxon>
        <taxon>Armatimonadota</taxon>
        <taxon>Armatimonadia</taxon>
        <taxon>Capsulimonadales</taxon>
        <taxon>Capsulimonadaceae</taxon>
        <taxon>Capsulimonas</taxon>
    </lineage>
</organism>
<dbReference type="PROSITE" id="PS00041">
    <property type="entry name" value="HTH_ARAC_FAMILY_1"/>
    <property type="match status" value="1"/>
</dbReference>
<dbReference type="OrthoDB" id="198203at2"/>
<dbReference type="AlphaFoldDB" id="A0A402D059"/>
<dbReference type="SMART" id="SM00342">
    <property type="entry name" value="HTH_ARAC"/>
    <property type="match status" value="1"/>
</dbReference>
<protein>
    <submittedName>
        <fullName evidence="4">Uncharacterized protein</fullName>
    </submittedName>
</protein>
<keyword evidence="2" id="KW-0238">DNA-binding</keyword>
<dbReference type="Pfam" id="PF12833">
    <property type="entry name" value="HTH_18"/>
    <property type="match status" value="1"/>
</dbReference>
<keyword evidence="3" id="KW-0804">Transcription</keyword>
<dbReference type="KEGG" id="ccot:CCAX7_58210"/>
<dbReference type="EMBL" id="AP025739">
    <property type="protein sequence ID" value="BDI33770.1"/>
    <property type="molecule type" value="Genomic_DNA"/>
</dbReference>
<dbReference type="PROSITE" id="PS01124">
    <property type="entry name" value="HTH_ARAC_FAMILY_2"/>
    <property type="match status" value="1"/>
</dbReference>
<keyword evidence="1" id="KW-0805">Transcription regulation</keyword>
<dbReference type="GO" id="GO:0043565">
    <property type="term" value="F:sequence-specific DNA binding"/>
    <property type="evidence" value="ECO:0007669"/>
    <property type="project" value="InterPro"/>
</dbReference>
<reference evidence="4 5" key="1">
    <citation type="journal article" date="2019" name="Int. J. Syst. Evol. Microbiol.">
        <title>Capsulimonas corticalis gen. nov., sp. nov., an aerobic capsulated bacterium, of a novel bacterial order, Capsulimonadales ord. nov., of the class Armatimonadia of the phylum Armatimonadetes.</title>
        <authorList>
            <person name="Li J."/>
            <person name="Kudo C."/>
            <person name="Tonouchi A."/>
        </authorList>
    </citation>
    <scope>NUCLEOTIDE SEQUENCE [LARGE SCALE GENOMIC DNA]</scope>
    <source>
        <strain evidence="4 5">AX-7</strain>
    </source>
</reference>
<dbReference type="RefSeq" id="WP_119322896.1">
    <property type="nucleotide sequence ID" value="NZ_AP025739.1"/>
</dbReference>
<keyword evidence="5" id="KW-1185">Reference proteome</keyword>
<evidence type="ECO:0000256" key="3">
    <source>
        <dbReference type="ARBA" id="ARBA00023163"/>
    </source>
</evidence>
<dbReference type="GO" id="GO:0003700">
    <property type="term" value="F:DNA-binding transcription factor activity"/>
    <property type="evidence" value="ECO:0007669"/>
    <property type="project" value="InterPro"/>
</dbReference>